<evidence type="ECO:0000259" key="9">
    <source>
        <dbReference type="Pfam" id="PF02714"/>
    </source>
</evidence>
<evidence type="ECO:0000256" key="7">
    <source>
        <dbReference type="SAM" id="Coils"/>
    </source>
</evidence>
<evidence type="ECO:0000256" key="3">
    <source>
        <dbReference type="ARBA" id="ARBA00022448"/>
    </source>
</evidence>
<keyword evidence="13" id="KW-1185">Reference proteome</keyword>
<feature type="transmembrane region" description="Helical" evidence="8">
    <location>
        <begin position="623"/>
        <end position="645"/>
    </location>
</feature>
<evidence type="ECO:0000256" key="1">
    <source>
        <dbReference type="ARBA" id="ARBA00004141"/>
    </source>
</evidence>
<dbReference type="InterPro" id="IPR003864">
    <property type="entry name" value="CSC1/OSCA1-like_7TM"/>
</dbReference>
<keyword evidence="7" id="KW-0175">Coiled coil</keyword>
<feature type="transmembrane region" description="Helical" evidence="8">
    <location>
        <begin position="558"/>
        <end position="576"/>
    </location>
</feature>
<protein>
    <submittedName>
        <fullName evidence="11">Transmembrane domain-containing protein</fullName>
    </submittedName>
    <submittedName>
        <fullName evidence="12">Transmembrane_domain-containing protein</fullName>
    </submittedName>
</protein>
<dbReference type="EMBL" id="CATOUU010000826">
    <property type="protein sequence ID" value="CAI9951870.1"/>
    <property type="molecule type" value="Genomic_DNA"/>
</dbReference>
<sequence length="933" mass="106824">MASTTATKEQSYELSLTSTLIFNVVFSAVVFVIFPIARRFFPAIFAPQQHLNHRNTGASGYWLWFIDVFQQPLSVYATRGNLATIFAVFQMMLLALYSLITLVSLTILIPAYSYGTDVSWNPNYLTFWSKITLPHIETGSLMNLVPIFAVILITVATMFFYSQFQLIYVFFRQRCLKRKIAQNYVVLLQNIPSVLDNADEIRQVLNPIKNGIKTIVPVPLRSDALTKLNGDIRSSQVKLEKMKRRVEDLSVNHLYQTARAKALIQNASDANEKEQKQMIKEAAKAKKEAEKIRSKAEHALDEFGTILAKIKQHKLEVHRIAYEDNLKTDYIFNITELPPQLPEIIQPAFDLLQRKQTAPVVKYEYETFVHQPTAYSMSRLVNRGFALTSEKADKETIGSSAFLFCESQSIAAEKYTALVSANSKQPEALLAPNPHEIVWKNMAVSNNRKLVRRIIFVIVLIALFVAYIWGQCELMGILYKEEENWHHSFFNFFCFGNCEYGKEQTGFCSMCDGFSGMLVTMIPTVLTCLLMSFLPMFIEAAVKLLCFPSVSQNKDLEYQILFIFLILIMGIVQVALPDLVDITNGKFNIHALQGLGIEQLFENLGRNVAQQQFTFVNYIINKYLTFPVFGLLNFYGMIIWAIALFKSNGLDYNLDMRFITFNFGKQLAYTAHMFVVGFIFAIVAPITNVIILVTYLMMVTIDRYFILYMNVPDVTSDLSAQANMLVNVIGTIFVGLVFMLCATGCYFFIQKGAIYNFGAAVCIICLIFSILYKIVMDGRYKRALTEMARGNYQETHKLAINAAHIDTIYSDKDDYESRYDVNNPQKAEELKKLLKIKTEYKMNFFDRVLEKWYVDLTELPVSLVKVEDMKIGEKSCRILESKQYTNEEIDLTKPKVFVEEKNFIGERTERTQEEVNIMAFYSHPALLQAAQME</sequence>
<feature type="transmembrane region" description="Helical" evidence="8">
    <location>
        <begin position="85"/>
        <end position="112"/>
    </location>
</feature>
<comment type="subcellular location">
    <subcellularLocation>
        <location evidence="1">Membrane</location>
        <topology evidence="1">Multi-pass membrane protein</topology>
    </subcellularLocation>
</comment>
<proteinExistence type="inferred from homology"/>
<evidence type="ECO:0000256" key="6">
    <source>
        <dbReference type="ARBA" id="ARBA00023136"/>
    </source>
</evidence>
<dbReference type="Pfam" id="PF13967">
    <property type="entry name" value="RSN1_TM"/>
    <property type="match status" value="1"/>
</dbReference>
<dbReference type="PANTHER" id="PTHR13018:SF5">
    <property type="entry name" value="RE44586P"/>
    <property type="match status" value="1"/>
</dbReference>
<evidence type="ECO:0000256" key="4">
    <source>
        <dbReference type="ARBA" id="ARBA00022692"/>
    </source>
</evidence>
<feature type="transmembrane region" description="Helical" evidence="8">
    <location>
        <begin position="723"/>
        <end position="749"/>
    </location>
</feature>
<comment type="caution">
    <text evidence="11">The sequence shown here is derived from an EMBL/GenBank/DDBJ whole genome shotgun (WGS) entry which is preliminary data.</text>
</comment>
<evidence type="ECO:0000256" key="5">
    <source>
        <dbReference type="ARBA" id="ARBA00022989"/>
    </source>
</evidence>
<dbReference type="GO" id="GO:0005227">
    <property type="term" value="F:calcium-activated cation channel activity"/>
    <property type="evidence" value="ECO:0007669"/>
    <property type="project" value="InterPro"/>
</dbReference>
<comment type="similarity">
    <text evidence="2">Belongs to the CSC1 (TC 1.A.17) family.</text>
</comment>
<evidence type="ECO:0000313" key="13">
    <source>
        <dbReference type="Proteomes" id="UP001642409"/>
    </source>
</evidence>
<dbReference type="Pfam" id="PF02714">
    <property type="entry name" value="RSN1_7TM"/>
    <property type="match status" value="1"/>
</dbReference>
<dbReference type="AlphaFoldDB" id="A0AA86Q414"/>
<gene>
    <name evidence="11" type="ORF">HINF_LOCUS39515</name>
    <name evidence="12" type="ORF">HINF_LOCUS70907</name>
</gene>
<feature type="transmembrane region" description="Helical" evidence="8">
    <location>
        <begin position="522"/>
        <end position="546"/>
    </location>
</feature>
<keyword evidence="4 8" id="KW-0812">Transmembrane</keyword>
<evidence type="ECO:0000256" key="8">
    <source>
        <dbReference type="SAM" id="Phobius"/>
    </source>
</evidence>
<evidence type="ECO:0000259" key="10">
    <source>
        <dbReference type="Pfam" id="PF13967"/>
    </source>
</evidence>
<feature type="coiled-coil region" evidence="7">
    <location>
        <begin position="225"/>
        <end position="302"/>
    </location>
</feature>
<evidence type="ECO:0000256" key="2">
    <source>
        <dbReference type="ARBA" id="ARBA00007779"/>
    </source>
</evidence>
<feature type="transmembrane region" description="Helical" evidence="8">
    <location>
        <begin position="450"/>
        <end position="470"/>
    </location>
</feature>
<reference evidence="12 13" key="2">
    <citation type="submission" date="2024-07" db="EMBL/GenBank/DDBJ databases">
        <authorList>
            <person name="Akdeniz Z."/>
        </authorList>
    </citation>
    <scope>NUCLEOTIDE SEQUENCE [LARGE SCALE GENOMIC DNA]</scope>
</reference>
<feature type="domain" description="CSC1/OSCA1-like 7TM region" evidence="9">
    <location>
        <begin position="510"/>
        <end position="741"/>
    </location>
</feature>
<dbReference type="GO" id="GO:0005886">
    <property type="term" value="C:plasma membrane"/>
    <property type="evidence" value="ECO:0007669"/>
    <property type="project" value="TreeGrafter"/>
</dbReference>
<keyword evidence="5 8" id="KW-1133">Transmembrane helix</keyword>
<reference evidence="11" key="1">
    <citation type="submission" date="2023-06" db="EMBL/GenBank/DDBJ databases">
        <authorList>
            <person name="Kurt Z."/>
        </authorList>
    </citation>
    <scope>NUCLEOTIDE SEQUENCE</scope>
</reference>
<feature type="transmembrane region" description="Helical" evidence="8">
    <location>
        <begin position="147"/>
        <end position="171"/>
    </location>
</feature>
<evidence type="ECO:0000313" key="12">
    <source>
        <dbReference type="EMBL" id="CAL6101093.1"/>
    </source>
</evidence>
<dbReference type="InterPro" id="IPR045122">
    <property type="entry name" value="Csc1-like"/>
</dbReference>
<dbReference type="PANTHER" id="PTHR13018">
    <property type="entry name" value="PROBABLE MEMBRANE PROTEIN DUF221-RELATED"/>
    <property type="match status" value="1"/>
</dbReference>
<dbReference type="EMBL" id="CAXDID020000538">
    <property type="protein sequence ID" value="CAL6101093.1"/>
    <property type="molecule type" value="Genomic_DNA"/>
</dbReference>
<evidence type="ECO:0000313" key="11">
    <source>
        <dbReference type="EMBL" id="CAI9951870.1"/>
    </source>
</evidence>
<organism evidence="11">
    <name type="scientific">Hexamita inflata</name>
    <dbReference type="NCBI Taxonomy" id="28002"/>
    <lineage>
        <taxon>Eukaryota</taxon>
        <taxon>Metamonada</taxon>
        <taxon>Diplomonadida</taxon>
        <taxon>Hexamitidae</taxon>
        <taxon>Hexamitinae</taxon>
        <taxon>Hexamita</taxon>
    </lineage>
</organism>
<keyword evidence="3" id="KW-0813">Transport</keyword>
<dbReference type="Proteomes" id="UP001642409">
    <property type="component" value="Unassembled WGS sequence"/>
</dbReference>
<accession>A0AA86Q414</accession>
<dbReference type="InterPro" id="IPR032880">
    <property type="entry name" value="CSC1/OSCA1-like_N"/>
</dbReference>
<keyword evidence="6 8" id="KW-0472">Membrane</keyword>
<feature type="domain" description="CSC1/OSCA1-like N-terminal transmembrane" evidence="10">
    <location>
        <begin position="16"/>
        <end position="161"/>
    </location>
</feature>
<feature type="transmembrane region" description="Helical" evidence="8">
    <location>
        <begin position="20"/>
        <end position="41"/>
    </location>
</feature>
<name>A0AA86Q414_9EUKA</name>
<feature type="transmembrane region" description="Helical" evidence="8">
    <location>
        <begin position="755"/>
        <end position="775"/>
    </location>
</feature>